<keyword evidence="4" id="KW-1185">Reference proteome</keyword>
<evidence type="ECO:0000256" key="1">
    <source>
        <dbReference type="ARBA" id="ARBA00022729"/>
    </source>
</evidence>
<accession>A0ABV5FDH5</accession>
<feature type="domain" description="DUF8202" evidence="2">
    <location>
        <begin position="205"/>
        <end position="373"/>
    </location>
</feature>
<evidence type="ECO:0000313" key="3">
    <source>
        <dbReference type="EMBL" id="MFB9057511.1"/>
    </source>
</evidence>
<dbReference type="EMBL" id="JBHMFC010000077">
    <property type="protein sequence ID" value="MFB9057511.1"/>
    <property type="molecule type" value="Genomic_DNA"/>
</dbReference>
<dbReference type="Pfam" id="PF26628">
    <property type="entry name" value="DUF8202"/>
    <property type="match status" value="1"/>
</dbReference>
<evidence type="ECO:0000259" key="2">
    <source>
        <dbReference type="Pfam" id="PF26628"/>
    </source>
</evidence>
<dbReference type="RefSeq" id="WP_379861745.1">
    <property type="nucleotide sequence ID" value="NZ_JBHMFC010000077.1"/>
</dbReference>
<dbReference type="InterPro" id="IPR026444">
    <property type="entry name" value="Secre_tail"/>
</dbReference>
<sequence length="653" mass="73836">MCKIYFLIANLILLTRPYVVFSQQNILPGAVEYPIFWIKAKHNKTDFYWENLTGNPSGITQKKHSGALLNFNPSIALSTNQLPITLPLGTTSQKRHTLFLVYKAEDSIKEQFLWTITDAKKTQSLATTKRLVDLRTYAYQTYPETVSPQKANIHFFQQHVTDSIAKPTFLTIGQHSKLESLPPEAFKGHISEILVYNRILSGQDIQKIASYLSIKYGISLLPFGIKNYLNSQGETIWELEKHKDFSTRITAVGRDDASGLRHLKSSNMTDEGLLTLELSSKSNHIPNTYFAFWSDNGQDLLVKKQEQGEPIGISRAWQLDFSNPTDLVLDWVFNPNFIKGSLPKDTYYWLLVDYSGTGNYNENDSEYIRLASTSSREKLVLRDFNWDKHQTGKTKFTIKIAPELFSRVWITEASCDGLASGALRYTIEGGQAPYTITVKKTDSNTILKQWTQNAKTDTSLPVSSGNYTYIVRDAKGRLYSESVFVADKEGTFSNLKPEYLLSSKHALVLDASTALTEANTSYMWYYEGTFINNTPKITIDQAGDYELRLRNDQGCYTSKKIKVISDGSAQNNASTMYVYPNPAVDGHYNIALQFPSKTNAIITIYSPTGALLKQETLYNIEHHMYTDTIKATGMYMITVVSNFGTKTLKLIIE</sequence>
<organism evidence="3 4">
    <name type="scientific">Mariniflexile ostreae</name>
    <dbReference type="NCBI Taxonomy" id="1520892"/>
    <lineage>
        <taxon>Bacteria</taxon>
        <taxon>Pseudomonadati</taxon>
        <taxon>Bacteroidota</taxon>
        <taxon>Flavobacteriia</taxon>
        <taxon>Flavobacteriales</taxon>
        <taxon>Flavobacteriaceae</taxon>
        <taxon>Mariniflexile</taxon>
    </lineage>
</organism>
<protein>
    <submittedName>
        <fullName evidence="3">T9SS type A sorting domain-containing protein</fullName>
    </submittedName>
</protein>
<reference evidence="3 4" key="1">
    <citation type="submission" date="2024-09" db="EMBL/GenBank/DDBJ databases">
        <authorList>
            <person name="Sun Q."/>
            <person name="Mori K."/>
        </authorList>
    </citation>
    <scope>NUCLEOTIDE SEQUENCE [LARGE SCALE GENOMIC DNA]</scope>
    <source>
        <strain evidence="3 4">CECT 8622</strain>
    </source>
</reference>
<dbReference type="NCBIfam" id="TIGR04183">
    <property type="entry name" value="Por_Secre_tail"/>
    <property type="match status" value="1"/>
</dbReference>
<comment type="caution">
    <text evidence="3">The sequence shown here is derived from an EMBL/GenBank/DDBJ whole genome shotgun (WGS) entry which is preliminary data.</text>
</comment>
<proteinExistence type="predicted"/>
<evidence type="ECO:0000313" key="4">
    <source>
        <dbReference type="Proteomes" id="UP001589585"/>
    </source>
</evidence>
<keyword evidence="1" id="KW-0732">Signal</keyword>
<dbReference type="Proteomes" id="UP001589585">
    <property type="component" value="Unassembled WGS sequence"/>
</dbReference>
<dbReference type="InterPro" id="IPR058515">
    <property type="entry name" value="DUF8202"/>
</dbReference>
<gene>
    <name evidence="3" type="ORF">ACFFU9_12245</name>
</gene>
<name>A0ABV5FDH5_9FLAO</name>